<feature type="domain" description="Calcineurin-like phosphoesterase" evidence="2">
    <location>
        <begin position="274"/>
        <end position="461"/>
    </location>
</feature>
<accession>A0A814VYW9</accession>
<reference evidence="3" key="1">
    <citation type="submission" date="2021-02" db="EMBL/GenBank/DDBJ databases">
        <authorList>
            <person name="Nowell W R."/>
        </authorList>
    </citation>
    <scope>NUCLEOTIDE SEQUENCE</scope>
</reference>
<dbReference type="InterPro" id="IPR004843">
    <property type="entry name" value="Calcineurin-like_PHP"/>
</dbReference>
<evidence type="ECO:0000256" key="1">
    <source>
        <dbReference type="SAM" id="MobiDB-lite"/>
    </source>
</evidence>
<dbReference type="GO" id="GO:0016787">
    <property type="term" value="F:hydrolase activity"/>
    <property type="evidence" value="ECO:0007669"/>
    <property type="project" value="InterPro"/>
</dbReference>
<feature type="region of interest" description="Disordered" evidence="1">
    <location>
        <begin position="677"/>
        <end position="697"/>
    </location>
</feature>
<dbReference type="Gene3D" id="3.60.21.10">
    <property type="match status" value="1"/>
</dbReference>
<dbReference type="AlphaFoldDB" id="A0A814VYW9"/>
<dbReference type="EMBL" id="CAJNOE010000398">
    <property type="protein sequence ID" value="CAF1194595.1"/>
    <property type="molecule type" value="Genomic_DNA"/>
</dbReference>
<protein>
    <recommendedName>
        <fullName evidence="2">Calcineurin-like phosphoesterase domain-containing protein</fullName>
    </recommendedName>
</protein>
<dbReference type="Proteomes" id="UP000663860">
    <property type="component" value="Unassembled WGS sequence"/>
</dbReference>
<feature type="compositionally biased region" description="Low complexity" evidence="1">
    <location>
        <begin position="681"/>
        <end position="691"/>
    </location>
</feature>
<dbReference type="SUPFAM" id="SSF56300">
    <property type="entry name" value="Metallo-dependent phosphatases"/>
    <property type="match status" value="1"/>
</dbReference>
<evidence type="ECO:0000313" key="4">
    <source>
        <dbReference type="Proteomes" id="UP000663860"/>
    </source>
</evidence>
<dbReference type="InterPro" id="IPR029052">
    <property type="entry name" value="Metallo-depent_PP-like"/>
</dbReference>
<proteinExistence type="predicted"/>
<name>A0A814VYW9_9BILA</name>
<sequence length="697" mass="79196">MFRSRCHRPQHKPDSVEYHISSSQISFLLSPSTNSTSTKYSPRSRPVLITFPLVVTLKEILSQKDFIDLASKHLSTPVSPTDNDDLQQQQNTAYFELEGKILDDNLRFSSIILMKALILVINENIQLKFHESKRISPDPVALAEHRKSLISRLPIHNGHRPETSKQQNYPNESLDLLFDTLHGELSYITEYLKSHIGERHDFTTYPIQLQKQDKTKQWNEWETGIYKMCGDTDGTVNIALASDWGAGTMESALVASSMMNGLDLSTQQQLATPNLPHYSIHLGDIYYVGLPTEVQHCCLGVKPHWAEQGVRWPIGRNGSFTIPGNHELYSRGFGYWDHFLPQLGLFNPEDLTQPTQPQKTSYWLLENEQWRIIGLDTGYNSFALITIDNFSIKLPEEIMDWLKTVVGLSPQMTDKRGLLFFSHHQVVSAWDEKPYTEFPEQIASLLPEGQTVLYLWGHEHRLSFYEKQTIEPMLNSGSKLSLYGRCIGNSGFPTLATQLPIKARETKLLFYDDRLYNVEDKDAWSDMALGFNGYVTMKFVRQTIEPMLNSGSKLSLYGRCIGNSGFPTLATQLPIKARETKLLFYDDRLYNVEDKDAWSDMALGFNGYVTMKFVRPKQAGDTSLYLTYKSLDLNTEGQLTAENATILVNEEWAVDSNGNVILVKLQPVNQEMTKSVHINTNSDESSSSNESHCCTAS</sequence>
<comment type="caution">
    <text evidence="3">The sequence shown here is derived from an EMBL/GenBank/DDBJ whole genome shotgun (WGS) entry which is preliminary data.</text>
</comment>
<evidence type="ECO:0000313" key="3">
    <source>
        <dbReference type="EMBL" id="CAF1194595.1"/>
    </source>
</evidence>
<gene>
    <name evidence="3" type="ORF">IZO911_LOCUS28243</name>
</gene>
<evidence type="ECO:0000259" key="2">
    <source>
        <dbReference type="Pfam" id="PF00149"/>
    </source>
</evidence>
<dbReference type="Pfam" id="PF00149">
    <property type="entry name" value="Metallophos"/>
    <property type="match status" value="1"/>
</dbReference>
<organism evidence="3 4">
    <name type="scientific">Adineta steineri</name>
    <dbReference type="NCBI Taxonomy" id="433720"/>
    <lineage>
        <taxon>Eukaryota</taxon>
        <taxon>Metazoa</taxon>
        <taxon>Spiralia</taxon>
        <taxon>Gnathifera</taxon>
        <taxon>Rotifera</taxon>
        <taxon>Eurotatoria</taxon>
        <taxon>Bdelloidea</taxon>
        <taxon>Adinetida</taxon>
        <taxon>Adinetidae</taxon>
        <taxon>Adineta</taxon>
    </lineage>
</organism>